<proteinExistence type="predicted"/>
<keyword evidence="1" id="KW-0805">Transcription regulation</keyword>
<accession>A0ABU8EWP3</accession>
<gene>
    <name evidence="5" type="ORF">WAE96_13105</name>
</gene>
<comment type="caution">
    <text evidence="5">The sequence shown here is derived from an EMBL/GenBank/DDBJ whole genome shotgun (WGS) entry which is preliminary data.</text>
</comment>
<dbReference type="SUPFAM" id="SSF46689">
    <property type="entry name" value="Homeodomain-like"/>
    <property type="match status" value="2"/>
</dbReference>
<keyword evidence="3" id="KW-0804">Transcription</keyword>
<evidence type="ECO:0000313" key="5">
    <source>
        <dbReference type="EMBL" id="MEI4550601.1"/>
    </source>
</evidence>
<dbReference type="InterPro" id="IPR050204">
    <property type="entry name" value="AraC_XylS_family_regulators"/>
</dbReference>
<dbReference type="RefSeq" id="WP_336435726.1">
    <property type="nucleotide sequence ID" value="NZ_JBAWKS010000001.1"/>
</dbReference>
<keyword evidence="2" id="KW-0238">DNA-binding</keyword>
<dbReference type="SMART" id="SM00342">
    <property type="entry name" value="HTH_ARAC"/>
    <property type="match status" value="1"/>
</dbReference>
<protein>
    <submittedName>
        <fullName evidence="5">AraC family transcriptional regulator</fullName>
    </submittedName>
</protein>
<organism evidence="5 6">
    <name type="scientific">Pseudoalteromonas spongiae</name>
    <dbReference type="NCBI Taxonomy" id="298657"/>
    <lineage>
        <taxon>Bacteria</taxon>
        <taxon>Pseudomonadati</taxon>
        <taxon>Pseudomonadota</taxon>
        <taxon>Gammaproteobacteria</taxon>
        <taxon>Alteromonadales</taxon>
        <taxon>Pseudoalteromonadaceae</taxon>
        <taxon>Pseudoalteromonas</taxon>
    </lineage>
</organism>
<dbReference type="InterPro" id="IPR009057">
    <property type="entry name" value="Homeodomain-like_sf"/>
</dbReference>
<evidence type="ECO:0000313" key="6">
    <source>
        <dbReference type="Proteomes" id="UP001382455"/>
    </source>
</evidence>
<keyword evidence="6" id="KW-1185">Reference proteome</keyword>
<dbReference type="InterPro" id="IPR018060">
    <property type="entry name" value="HTH_AraC"/>
</dbReference>
<dbReference type="PROSITE" id="PS01124">
    <property type="entry name" value="HTH_ARAC_FAMILY_2"/>
    <property type="match status" value="1"/>
</dbReference>
<dbReference type="Gene3D" id="1.10.10.60">
    <property type="entry name" value="Homeodomain-like"/>
    <property type="match status" value="1"/>
</dbReference>
<evidence type="ECO:0000256" key="1">
    <source>
        <dbReference type="ARBA" id="ARBA00023015"/>
    </source>
</evidence>
<dbReference type="Pfam" id="PF12833">
    <property type="entry name" value="HTH_18"/>
    <property type="match status" value="1"/>
</dbReference>
<evidence type="ECO:0000256" key="2">
    <source>
        <dbReference type="ARBA" id="ARBA00023125"/>
    </source>
</evidence>
<dbReference type="EMBL" id="JBAWKS010000001">
    <property type="protein sequence ID" value="MEI4550601.1"/>
    <property type="molecule type" value="Genomic_DNA"/>
</dbReference>
<reference evidence="5 6" key="1">
    <citation type="submission" date="2023-12" db="EMBL/GenBank/DDBJ databases">
        <title>Friends and Foes: Symbiotic and Algicidal bacterial influence on Karenia brevis blooms.</title>
        <authorList>
            <person name="Fei C."/>
            <person name="Mohamed A.R."/>
            <person name="Booker A."/>
            <person name="Arshad M."/>
            <person name="Klass S."/>
            <person name="Ahn S."/>
            <person name="Gilbert P.M."/>
            <person name="Heil C.A."/>
            <person name="Martinez J.M."/>
            <person name="Amin S.A."/>
        </authorList>
    </citation>
    <scope>NUCLEOTIDE SEQUENCE [LARGE SCALE GENOMIC DNA]</scope>
    <source>
        <strain evidence="5 6">CE15</strain>
    </source>
</reference>
<sequence length="249" mass="28470">MKTQFLAYQGIYIAFNDKLMANEHSHQFIQINLLSPQASITVDQKTLSTTCLIIASKVNHTLKSDQPVITILIDNFSVLGKKLTHLINCQKNENNVYTCFEQAKSQYLWQYFIDKTGSFDYAMTEFLNSILCHHTQAKPPTDPRIAKILNHLEQCDSAQLNLSQLAKIVNLSQSRLSHLFSEQIGMPFKSYQRYLRFKRLIPLLANDFDLTKAAHQVGFSDAAHLSRECKKLFGIQPKLLKGTLTFEQV</sequence>
<evidence type="ECO:0000256" key="3">
    <source>
        <dbReference type="ARBA" id="ARBA00023163"/>
    </source>
</evidence>
<feature type="domain" description="HTH araC/xylS-type" evidence="4">
    <location>
        <begin position="146"/>
        <end position="243"/>
    </location>
</feature>
<name>A0ABU8EWP3_9GAMM</name>
<dbReference type="Proteomes" id="UP001382455">
    <property type="component" value="Unassembled WGS sequence"/>
</dbReference>
<dbReference type="PANTHER" id="PTHR46796">
    <property type="entry name" value="HTH-TYPE TRANSCRIPTIONAL ACTIVATOR RHAS-RELATED"/>
    <property type="match status" value="1"/>
</dbReference>
<evidence type="ECO:0000259" key="4">
    <source>
        <dbReference type="PROSITE" id="PS01124"/>
    </source>
</evidence>